<name>A0A4Z1PIN2_9PEZI</name>
<evidence type="ECO:0000313" key="7">
    <source>
        <dbReference type="EMBL" id="TID25421.1"/>
    </source>
</evidence>
<dbReference type="GO" id="GO:0000981">
    <property type="term" value="F:DNA-binding transcription factor activity, RNA polymerase II-specific"/>
    <property type="evidence" value="ECO:0007669"/>
    <property type="project" value="TreeGrafter"/>
</dbReference>
<dbReference type="InterPro" id="IPR051089">
    <property type="entry name" value="prtT"/>
</dbReference>
<keyword evidence="2" id="KW-0805">Transcription regulation</keyword>
<organism evidence="7 8">
    <name type="scientific">Venturia nashicola</name>
    <dbReference type="NCBI Taxonomy" id="86259"/>
    <lineage>
        <taxon>Eukaryota</taxon>
        <taxon>Fungi</taxon>
        <taxon>Dikarya</taxon>
        <taxon>Ascomycota</taxon>
        <taxon>Pezizomycotina</taxon>
        <taxon>Dothideomycetes</taxon>
        <taxon>Pleosporomycetidae</taxon>
        <taxon>Venturiales</taxon>
        <taxon>Venturiaceae</taxon>
        <taxon>Venturia</taxon>
    </lineage>
</organism>
<evidence type="ECO:0000256" key="4">
    <source>
        <dbReference type="ARBA" id="ARBA00023163"/>
    </source>
</evidence>
<evidence type="ECO:0000256" key="2">
    <source>
        <dbReference type="ARBA" id="ARBA00023015"/>
    </source>
</evidence>
<evidence type="ECO:0008006" key="9">
    <source>
        <dbReference type="Google" id="ProtNLM"/>
    </source>
</evidence>
<dbReference type="AlphaFoldDB" id="A0A4Z1PIN2"/>
<evidence type="ECO:0000256" key="3">
    <source>
        <dbReference type="ARBA" id="ARBA00023125"/>
    </source>
</evidence>
<keyword evidence="4" id="KW-0804">Transcription</keyword>
<feature type="region of interest" description="Disordered" evidence="6">
    <location>
        <begin position="486"/>
        <end position="521"/>
    </location>
</feature>
<evidence type="ECO:0000256" key="6">
    <source>
        <dbReference type="SAM" id="MobiDB-lite"/>
    </source>
</evidence>
<keyword evidence="3" id="KW-0238">DNA-binding</keyword>
<evidence type="ECO:0000256" key="1">
    <source>
        <dbReference type="ARBA" id="ARBA00004123"/>
    </source>
</evidence>
<comment type="subcellular location">
    <subcellularLocation>
        <location evidence="1">Nucleus</location>
    </subcellularLocation>
</comment>
<evidence type="ECO:0000313" key="8">
    <source>
        <dbReference type="Proteomes" id="UP000298493"/>
    </source>
</evidence>
<dbReference type="OrthoDB" id="39175at2759"/>
<keyword evidence="5" id="KW-0539">Nucleus</keyword>
<dbReference type="PANTHER" id="PTHR31845:SF17">
    <property type="entry name" value="ZN(II)2CYS6 TRANSCRIPTION FACTOR (EUROFUNG)"/>
    <property type="match status" value="1"/>
</dbReference>
<keyword evidence="8" id="KW-1185">Reference proteome</keyword>
<gene>
    <name evidence="7" type="ORF">E6O75_ATG04626</name>
</gene>
<reference evidence="7 8" key="1">
    <citation type="submission" date="2019-04" db="EMBL/GenBank/DDBJ databases">
        <title>High contiguity whole genome sequence and gene annotation resource for two Venturia nashicola isolates.</title>
        <authorList>
            <person name="Prokchorchik M."/>
            <person name="Won K."/>
            <person name="Lee Y."/>
            <person name="Choi E.D."/>
            <person name="Segonzac C."/>
            <person name="Sohn K.H."/>
        </authorList>
    </citation>
    <scope>NUCLEOTIDE SEQUENCE [LARGE SCALE GENOMIC DNA]</scope>
    <source>
        <strain evidence="7 8">PRI2</strain>
    </source>
</reference>
<dbReference type="PANTHER" id="PTHR31845">
    <property type="entry name" value="FINGER DOMAIN PROTEIN, PUTATIVE-RELATED"/>
    <property type="match status" value="1"/>
</dbReference>
<protein>
    <recommendedName>
        <fullName evidence="9">Transcription factor domain-containing protein</fullName>
    </recommendedName>
</protein>
<feature type="compositionally biased region" description="Polar residues" evidence="6">
    <location>
        <begin position="487"/>
        <end position="502"/>
    </location>
</feature>
<sequence>MSPPETLHTPISSGADPPPILATIYTTSPYAEVEKIRKESTPRNQTHHEDLAVIESILHRSGGQDLDKDLSISTEHTAQLIMIFREKMIQAISILDPIDFIDVDRLMAHHPDLVTCICYATTRYISGYQGYRERTKAYIVVFLRTAFEHQQQTDAEQIRTMESLMILYAFAPSTISTPSFTYIRAACEAYATMIGLHRSVDAVKQLVASGVELSRNDLKVKRYLYWIWLYVISHHRSLVRRIPPTIPTDDSIQNAPMLLESLGQDKFVGRLLCELHSRLIWDDIGRKGGKALTEWWSERHAVVNPNKGPVVTMEDIDAAVAYRRDQLHTLRPRKLGSTPEGISTEYHFRLAHFCLSTHMILRVTAHNIDPLALHTVRRCVDLAMDVLNLSHNIGPLGKEAFRFQPGFVCVSISFCIAFVLQAIQSFPDSFPNTHFIFMVIKRIGSMMTDTAVDQTHDCGAAGRANIRQLRITIEALRTWRLRDQERLASQSRRPSMAPSSATEYPPMPMSSASMPTTGPDVQETYRQEAHVPNHSMAQQQVPWTTTIDTFTNDDMGQFGGFDYEQLVLDPIFNFPDFFNYTPEIHS</sequence>
<dbReference type="Proteomes" id="UP000298493">
    <property type="component" value="Unassembled WGS sequence"/>
</dbReference>
<dbReference type="GO" id="GO:0005634">
    <property type="term" value="C:nucleus"/>
    <property type="evidence" value="ECO:0007669"/>
    <property type="project" value="UniProtKB-SubCell"/>
</dbReference>
<comment type="caution">
    <text evidence="7">The sequence shown here is derived from an EMBL/GenBank/DDBJ whole genome shotgun (WGS) entry which is preliminary data.</text>
</comment>
<dbReference type="EMBL" id="SNSC02000004">
    <property type="protein sequence ID" value="TID25421.1"/>
    <property type="molecule type" value="Genomic_DNA"/>
</dbReference>
<proteinExistence type="predicted"/>
<dbReference type="GO" id="GO:0000976">
    <property type="term" value="F:transcription cis-regulatory region binding"/>
    <property type="evidence" value="ECO:0007669"/>
    <property type="project" value="TreeGrafter"/>
</dbReference>
<dbReference type="CDD" id="cd12148">
    <property type="entry name" value="fungal_TF_MHR"/>
    <property type="match status" value="1"/>
</dbReference>
<evidence type="ECO:0000256" key="5">
    <source>
        <dbReference type="ARBA" id="ARBA00023242"/>
    </source>
</evidence>
<accession>A0A4Z1PIN2</accession>